<feature type="domain" description="RBP-J/Cbf11/Cbf12 DNA binding" evidence="8">
    <location>
        <begin position="392"/>
        <end position="559"/>
    </location>
</feature>
<evidence type="ECO:0000256" key="6">
    <source>
        <dbReference type="ARBA" id="ARBA00023242"/>
    </source>
</evidence>
<gene>
    <name evidence="10" type="ORF">PIIN_03628</name>
</gene>
<dbReference type="InParanoid" id="G4TEE6"/>
<dbReference type="Gene3D" id="2.60.40.1450">
    <property type="entry name" value="LAG1, DNA binding domain"/>
    <property type="match status" value="1"/>
</dbReference>
<dbReference type="HOGENOM" id="CLU_008944_0_0_1"/>
<dbReference type="Gene3D" id="2.60.40.10">
    <property type="entry name" value="Immunoglobulins"/>
    <property type="match status" value="1"/>
</dbReference>
<dbReference type="SUPFAM" id="SSF110217">
    <property type="entry name" value="DNA-binding protein LAG-1 (CSL)"/>
    <property type="match status" value="1"/>
</dbReference>
<feature type="region of interest" description="Disordered" evidence="7">
    <location>
        <begin position="770"/>
        <end position="869"/>
    </location>
</feature>
<keyword evidence="11" id="KW-1185">Reference proteome</keyword>
<name>G4TEE6_SERID</name>
<feature type="compositionally biased region" description="Polar residues" evidence="7">
    <location>
        <begin position="205"/>
        <end position="226"/>
    </location>
</feature>
<dbReference type="AlphaFoldDB" id="G4TEE6"/>
<keyword evidence="5" id="KW-0804">Transcription</keyword>
<dbReference type="GO" id="GO:0005634">
    <property type="term" value="C:nucleus"/>
    <property type="evidence" value="ECO:0007669"/>
    <property type="project" value="UniProtKB-SubCell"/>
</dbReference>
<evidence type="ECO:0008006" key="12">
    <source>
        <dbReference type="Google" id="ProtNLM"/>
    </source>
</evidence>
<evidence type="ECO:0000256" key="5">
    <source>
        <dbReference type="ARBA" id="ARBA00023163"/>
    </source>
</evidence>
<feature type="compositionally biased region" description="Low complexity" evidence="7">
    <location>
        <begin position="28"/>
        <end position="41"/>
    </location>
</feature>
<feature type="region of interest" description="Disordered" evidence="7">
    <location>
        <begin position="1"/>
        <end position="41"/>
    </location>
</feature>
<feature type="domain" description="Beta-trefoil DNA-binding" evidence="9">
    <location>
        <begin position="560"/>
        <end position="888"/>
    </location>
</feature>
<dbReference type="GO" id="GO:0000978">
    <property type="term" value="F:RNA polymerase II cis-regulatory region sequence-specific DNA binding"/>
    <property type="evidence" value="ECO:0007669"/>
    <property type="project" value="InterPro"/>
</dbReference>
<dbReference type="eggNOG" id="KOG3743">
    <property type="taxonomic scope" value="Eukaryota"/>
</dbReference>
<dbReference type="Proteomes" id="UP000007148">
    <property type="component" value="Unassembled WGS sequence"/>
</dbReference>
<dbReference type="SUPFAM" id="SSF49417">
    <property type="entry name" value="p53-like transcription factors"/>
    <property type="match status" value="1"/>
</dbReference>
<dbReference type="InterPro" id="IPR038007">
    <property type="entry name" value="RBP-Jkappa_IPT"/>
</dbReference>
<keyword evidence="4" id="KW-0238">DNA-binding</keyword>
<dbReference type="InterPro" id="IPR037095">
    <property type="entry name" value="RBP-J/Cbf11_DNA-bd_sf"/>
</dbReference>
<comment type="subcellular location">
    <subcellularLocation>
        <location evidence="1">Nucleus</location>
    </subcellularLocation>
</comment>
<dbReference type="InterPro" id="IPR015351">
    <property type="entry name" value="RBP-J/Cbf11/Cbf12_DNA-bd"/>
</dbReference>
<evidence type="ECO:0000313" key="10">
    <source>
        <dbReference type="EMBL" id="CCA69689.1"/>
    </source>
</evidence>
<evidence type="ECO:0000256" key="4">
    <source>
        <dbReference type="ARBA" id="ARBA00023125"/>
    </source>
</evidence>
<dbReference type="Pfam" id="PF20144">
    <property type="entry name" value="TIG_SUH"/>
    <property type="match status" value="1"/>
</dbReference>
<keyword evidence="3" id="KW-0805">Transcription regulation</keyword>
<organism evidence="10 11">
    <name type="scientific">Serendipita indica (strain DSM 11827)</name>
    <name type="common">Root endophyte fungus</name>
    <name type="synonym">Piriformospora indica</name>
    <dbReference type="NCBI Taxonomy" id="1109443"/>
    <lineage>
        <taxon>Eukaryota</taxon>
        <taxon>Fungi</taxon>
        <taxon>Dikarya</taxon>
        <taxon>Basidiomycota</taxon>
        <taxon>Agaricomycotina</taxon>
        <taxon>Agaricomycetes</taxon>
        <taxon>Sebacinales</taxon>
        <taxon>Serendipitaceae</taxon>
        <taxon>Serendipita</taxon>
    </lineage>
</organism>
<dbReference type="FunFam" id="2.60.40.1450:FF:000003">
    <property type="entry name" value="Related to J kappa-recombination signal binding protein"/>
    <property type="match status" value="1"/>
</dbReference>
<evidence type="ECO:0000313" key="11">
    <source>
        <dbReference type="Proteomes" id="UP000007148"/>
    </source>
</evidence>
<comment type="similarity">
    <text evidence="2">Belongs to the Su(H) family.</text>
</comment>
<dbReference type="Pfam" id="PF09271">
    <property type="entry name" value="LAG1-DNAbind"/>
    <property type="match status" value="1"/>
</dbReference>
<dbReference type="InterPro" id="IPR015350">
    <property type="entry name" value="Beta-trefoil_DNA-bd_dom"/>
</dbReference>
<protein>
    <recommendedName>
        <fullName evidence="12">LAG1-DNAbind-domain-containing protein</fullName>
    </recommendedName>
</protein>
<evidence type="ECO:0000259" key="8">
    <source>
        <dbReference type="SMART" id="SM01267"/>
    </source>
</evidence>
<comment type="caution">
    <text evidence="10">The sequence shown here is derived from an EMBL/GenBank/DDBJ whole genome shotgun (WGS) entry which is preliminary data.</text>
</comment>
<evidence type="ECO:0000259" key="9">
    <source>
        <dbReference type="SMART" id="SM01268"/>
    </source>
</evidence>
<dbReference type="PANTHER" id="PTHR10665">
    <property type="entry name" value="RECOMBINING BINDING PROTEIN SUPPRESSOR OF HAIRLESS"/>
    <property type="match status" value="1"/>
</dbReference>
<dbReference type="SMART" id="SM01268">
    <property type="entry name" value="BTD"/>
    <property type="match status" value="1"/>
</dbReference>
<accession>G4TEE6</accession>
<dbReference type="OMA" id="PSIAHNN"/>
<feature type="region of interest" description="Disordered" evidence="7">
    <location>
        <begin position="186"/>
        <end position="241"/>
    </location>
</feature>
<dbReference type="GO" id="GO:0001228">
    <property type="term" value="F:DNA-binding transcription activator activity, RNA polymerase II-specific"/>
    <property type="evidence" value="ECO:0007669"/>
    <property type="project" value="InterPro"/>
</dbReference>
<dbReference type="InterPro" id="IPR008967">
    <property type="entry name" value="p53-like_TF_DNA-bd_sf"/>
</dbReference>
<proteinExistence type="inferred from homology"/>
<dbReference type="OrthoDB" id="5600360at2759"/>
<sequence length="1056" mass="112812">MSADLAWPKRDGVVATGSNSSEHDYTDQSSQSSHPPSVQHVQEWDPSAFLNPTMFSSDMVSPDTATPPQNAAHFQLEQSVHAPLHTAHVPQLVHQPGHFGQESYQDGYMQEQYAPPYDIYQSSQIGRASYESTHYRPPTQASDLSPSMAQLGLHQQDFLYSNSNPYPSQLQSNLHAQLPTQNHLYDFHQPNASDRASPLPRHSPFTGSPVSNPSFAAQQDHFSSVSGIDRRPSTADSIHSLHGEYPSELGYLPGATNGTNALGMAPSGVVPSALHPFNQRNAVSGTPYPHLGKDVNGGAARTFNPLAAPPPNTGYTSVHQQHIQGYPDAQTYSDQATGFIQPHALADGTAGTDANGAYPSNAGASPEVTQFIRPVLQQYMETRNRIGFGERTVIVMASKVAQKSYGQERRFLCPPPTAIMIGNSWWSETALGRNDRRAPRVTISISGESVPPESGVEWTSTTGKVVEQGEAPPEPSQFGPDDISAFQTGAKATQTYIGRAVGKQLFISDERQKKVEALVKIVAPGTEEEPERVIGIFPSKPIKVISKPSKKRQSAKNMELCINHGSTVSLFHRLRAQTVSTKYLCVSGSGFSFKGSDGALLPGVDNPHRGGGPSFVAKIGTWDPFIIYIVDVNKPQDPNTPLAPPLQPDYPTPPPNAIGVMHHGSNIPIYYNQTVVLQCLTSGVVSPVLIIRKVERDTTVVGGGLQEGAKGVPDHFCAPGEVCGDPVSQLHKIAFEVFDPSKGMPAPGSPGATGAFLSCVADKVNTYRPSEGRTWNNAEHMSSRSQSPAVPDSPGASSNGSLTDYFSSGSPADSGLDGIPPSSDGGRVNSRRGTKRSNTTSGPVLKGTSKARRRVNSVGSNGSGGGGYVSSSTRYGLSDQSMSSGALWSIDIGESAVWTIVGTEQIRYNFYVPPGMPGARASGVPIKPVTPFPNIVKYLPPDRAAENPAKHGGINRMLMNNGMKPDPRNASLVTIYGENFSKTDPPLLFFGAEPSPFVDVRCQEVLACLPPATSPSSNSESAQQLGLDAVPIAPQPIFIARADGVVYPSSVLFYGK</sequence>
<dbReference type="STRING" id="1109443.G4TEE6"/>
<dbReference type="InterPro" id="IPR040159">
    <property type="entry name" value="CLS_fam"/>
</dbReference>
<feature type="compositionally biased region" description="Polar residues" evidence="7">
    <location>
        <begin position="795"/>
        <end position="811"/>
    </location>
</feature>
<dbReference type="InterPro" id="IPR013783">
    <property type="entry name" value="Ig-like_fold"/>
</dbReference>
<dbReference type="EMBL" id="CAFZ01000061">
    <property type="protein sequence ID" value="CCA69689.1"/>
    <property type="molecule type" value="Genomic_DNA"/>
</dbReference>
<evidence type="ECO:0000256" key="3">
    <source>
        <dbReference type="ARBA" id="ARBA00023015"/>
    </source>
</evidence>
<keyword evidence="6" id="KW-0539">Nucleus</keyword>
<dbReference type="InterPro" id="IPR036358">
    <property type="entry name" value="BTD_sf"/>
</dbReference>
<feature type="compositionally biased region" description="Polar residues" evidence="7">
    <location>
        <begin position="773"/>
        <end position="788"/>
    </location>
</feature>
<evidence type="ECO:0000256" key="7">
    <source>
        <dbReference type="SAM" id="MobiDB-lite"/>
    </source>
</evidence>
<reference evidence="10 11" key="1">
    <citation type="journal article" date="2011" name="PLoS Pathog.">
        <title>Endophytic Life Strategies Decoded by Genome and Transcriptome Analyses of the Mutualistic Root Symbiont Piriformospora indica.</title>
        <authorList>
            <person name="Zuccaro A."/>
            <person name="Lahrmann U."/>
            <person name="Guldener U."/>
            <person name="Langen G."/>
            <person name="Pfiffi S."/>
            <person name="Biedenkopf D."/>
            <person name="Wong P."/>
            <person name="Samans B."/>
            <person name="Grimm C."/>
            <person name="Basiewicz M."/>
            <person name="Murat C."/>
            <person name="Martin F."/>
            <person name="Kogel K.H."/>
        </authorList>
    </citation>
    <scope>NUCLEOTIDE SEQUENCE [LARGE SCALE GENOMIC DNA]</scope>
    <source>
        <strain evidence="10 11">DSM 11827</strain>
    </source>
</reference>
<dbReference type="Pfam" id="PF09270">
    <property type="entry name" value="BTD"/>
    <property type="match status" value="1"/>
</dbReference>
<evidence type="ECO:0000256" key="1">
    <source>
        <dbReference type="ARBA" id="ARBA00004123"/>
    </source>
</evidence>
<dbReference type="SMART" id="SM01267">
    <property type="entry name" value="LAG1_DNAbind"/>
    <property type="match status" value="1"/>
</dbReference>
<evidence type="ECO:0000256" key="2">
    <source>
        <dbReference type="ARBA" id="ARBA00009704"/>
    </source>
</evidence>